<dbReference type="Proteomes" id="UP000009256">
    <property type="component" value="Chromosome"/>
</dbReference>
<dbReference type="CDD" id="cd01392">
    <property type="entry name" value="HTH_LacI"/>
    <property type="match status" value="1"/>
</dbReference>
<keyword evidence="6" id="KW-1185">Reference proteome</keyword>
<evidence type="ECO:0000256" key="2">
    <source>
        <dbReference type="ARBA" id="ARBA00023125"/>
    </source>
</evidence>
<dbReference type="PANTHER" id="PTHR30146:SF109">
    <property type="entry name" value="HTH-TYPE TRANSCRIPTIONAL REGULATOR GALS"/>
    <property type="match status" value="1"/>
</dbReference>
<evidence type="ECO:0000256" key="3">
    <source>
        <dbReference type="ARBA" id="ARBA00023163"/>
    </source>
</evidence>
<dbReference type="SUPFAM" id="SSF47413">
    <property type="entry name" value="lambda repressor-like DNA-binding domains"/>
    <property type="match status" value="1"/>
</dbReference>
<dbReference type="eggNOG" id="COG1609">
    <property type="taxonomic scope" value="Bacteria"/>
</dbReference>
<dbReference type="GO" id="GO:0000976">
    <property type="term" value="F:transcription cis-regulatory region binding"/>
    <property type="evidence" value="ECO:0007669"/>
    <property type="project" value="TreeGrafter"/>
</dbReference>
<reference evidence="5 6" key="2">
    <citation type="journal article" date="2011" name="J. Bacteriol.">
        <title>Complete genome sequences for the anaerobic, extremely thermophilic plant biomass-degrading bacteria Caldicellulosiruptor hydrothermalis, Caldicellulosiruptor kristjanssonii, Caldicellulosiruptor kronotskyensis, Caldicellulosiruptor owensenis, and Caldicellulosiruptor lactoaceticus.</title>
        <authorList>
            <person name="Blumer-Schuette S.E."/>
            <person name="Ozdemir I."/>
            <person name="Mistry D."/>
            <person name="Lucas S."/>
            <person name="Lapidus A."/>
            <person name="Cheng J.F."/>
            <person name="Goodwin L.A."/>
            <person name="Pitluck S."/>
            <person name="Land M.L."/>
            <person name="Hauser L.J."/>
            <person name="Woyke T."/>
            <person name="Mikhailova N."/>
            <person name="Pati A."/>
            <person name="Kyrpides N.C."/>
            <person name="Ivanova N."/>
            <person name="Detter J.C."/>
            <person name="Walston-Davenport K."/>
            <person name="Han S."/>
            <person name="Adams M.W."/>
            <person name="Kelly R.M."/>
        </authorList>
    </citation>
    <scope>NUCLEOTIDE SEQUENCE [LARGE SCALE GENOMIC DNA]</scope>
    <source>
        <strain evidence="6">ATCC 700853 / DSM 12137 / I77R1B</strain>
    </source>
</reference>
<dbReference type="InterPro" id="IPR000843">
    <property type="entry name" value="HTH_LacI"/>
</dbReference>
<keyword evidence="1" id="KW-0805">Transcription regulation</keyword>
<dbReference type="PANTHER" id="PTHR30146">
    <property type="entry name" value="LACI-RELATED TRANSCRIPTIONAL REPRESSOR"/>
    <property type="match status" value="1"/>
</dbReference>
<dbReference type="Pfam" id="PF00356">
    <property type="entry name" value="LacI"/>
    <property type="match status" value="1"/>
</dbReference>
<dbReference type="Gene3D" id="1.10.260.40">
    <property type="entry name" value="lambda repressor-like DNA-binding domains"/>
    <property type="match status" value="1"/>
</dbReference>
<organism evidence="5 6">
    <name type="scientific">Caldicellulosiruptor acetigenus (strain ATCC 700853 / DSM 12137 / I77R1B)</name>
    <name type="common">Caldicellulosiruptor kristjanssonii</name>
    <dbReference type="NCBI Taxonomy" id="632335"/>
    <lineage>
        <taxon>Bacteria</taxon>
        <taxon>Bacillati</taxon>
        <taxon>Bacillota</taxon>
        <taxon>Bacillota incertae sedis</taxon>
        <taxon>Caldicellulosiruptorales</taxon>
        <taxon>Caldicellulosiruptoraceae</taxon>
        <taxon>Caldicellulosiruptor</taxon>
    </lineage>
</organism>
<evidence type="ECO:0000259" key="4">
    <source>
        <dbReference type="PROSITE" id="PS50932"/>
    </source>
</evidence>
<dbReference type="SMART" id="SM00354">
    <property type="entry name" value="HTH_LACI"/>
    <property type="match status" value="1"/>
</dbReference>
<evidence type="ECO:0000313" key="5">
    <source>
        <dbReference type="EMBL" id="ADQ41783.1"/>
    </source>
</evidence>
<dbReference type="Pfam" id="PF00532">
    <property type="entry name" value="Peripla_BP_1"/>
    <property type="match status" value="1"/>
</dbReference>
<dbReference type="STRING" id="632335.Calkr_2333"/>
<keyword evidence="2" id="KW-0238">DNA-binding</keyword>
<dbReference type="InterPro" id="IPR028082">
    <property type="entry name" value="Peripla_BP_I"/>
</dbReference>
<feature type="domain" description="HTH lacI-type" evidence="4">
    <location>
        <begin position="6"/>
        <end position="60"/>
    </location>
</feature>
<dbReference type="Gene3D" id="3.40.50.2300">
    <property type="match status" value="2"/>
</dbReference>
<evidence type="ECO:0000256" key="1">
    <source>
        <dbReference type="ARBA" id="ARBA00023015"/>
    </source>
</evidence>
<reference key="1">
    <citation type="submission" date="2010-11" db="EMBL/GenBank/DDBJ databases">
        <title>Complete sequence of chromosome of Caldicellulosiruptor kristjanssonii 177R1B.</title>
        <authorList>
            <consortium name="US DOE Joint Genome Institute"/>
            <person name="Lucas S."/>
            <person name="Copeland A."/>
            <person name="Lapidus A."/>
            <person name="Cheng J.-F."/>
            <person name="Bruce D."/>
            <person name="Goodwin L."/>
            <person name="Pitluck S."/>
            <person name="Davenport K."/>
            <person name="Detter J.C."/>
            <person name="Han C."/>
            <person name="Tapia R."/>
            <person name="Land M."/>
            <person name="Hauser L."/>
            <person name="Jeffries C."/>
            <person name="Kyrpides N."/>
            <person name="Ivanova N."/>
            <person name="Mikhailova N."/>
            <person name="Blumer-Schuette S.E."/>
            <person name="Kelly R.M."/>
            <person name="Woyke T."/>
        </authorList>
    </citation>
    <scope>NUCLEOTIDE SEQUENCE</scope>
    <source>
        <strain>177R1B</strain>
    </source>
</reference>
<dbReference type="PROSITE" id="PS50932">
    <property type="entry name" value="HTH_LACI_2"/>
    <property type="match status" value="1"/>
</dbReference>
<dbReference type="InterPro" id="IPR010982">
    <property type="entry name" value="Lambda_DNA-bd_dom_sf"/>
</dbReference>
<keyword evidence="3" id="KW-0804">Transcription</keyword>
<dbReference type="InterPro" id="IPR001761">
    <property type="entry name" value="Peripla_BP/Lac1_sug-bd_dom"/>
</dbReference>
<proteinExistence type="predicted"/>
<protein>
    <submittedName>
        <fullName evidence="5">Transcriptional regulator, LacI family</fullName>
    </submittedName>
</protein>
<dbReference type="AlphaFoldDB" id="E4S7A0"/>
<gene>
    <name evidence="5" type="ordered locus">Calkr_2333</name>
</gene>
<dbReference type="GO" id="GO:0003700">
    <property type="term" value="F:DNA-binding transcription factor activity"/>
    <property type="evidence" value="ECO:0007669"/>
    <property type="project" value="TreeGrafter"/>
</dbReference>
<evidence type="ECO:0000313" key="6">
    <source>
        <dbReference type="Proteomes" id="UP000009256"/>
    </source>
</evidence>
<dbReference type="KEGG" id="cki:Calkr_2333"/>
<name>E4S7A0_CALA7</name>
<sequence>MRKMKYTIKDIAKITGYSVATISRALSGKEGVSEEKRKEILRIIDQLGYIPNQSARRLRSKETKNILVMIPDIENYFFNKLIKGIETEAREKGYNIILGDFSDSQEIEEEYYKMMKGQIADGILIVGSLSEPQKVVEMSRQFPMVVISDYFSDELVTVCIDNFKAAYDATMFLYKCGYRRIAKITGKIGAMLSQDRLKGYKMALENLGLSSDEKYIKYGDFKYESGYKLAKELLSAKPCPDAIFCSNDEMAIGACDAAKELGFSIPDELGVMGFDDIELSSMVTPKITTVHQPRYEMGKLSAQLLINILAGEEISKGKYILDTSIIPRDSTKNANITK</sequence>
<dbReference type="HOGENOM" id="CLU_037628_6_1_9"/>
<dbReference type="EMBL" id="CP002326">
    <property type="protein sequence ID" value="ADQ41783.1"/>
    <property type="molecule type" value="Genomic_DNA"/>
</dbReference>
<dbReference type="SUPFAM" id="SSF53822">
    <property type="entry name" value="Periplasmic binding protein-like I"/>
    <property type="match status" value="1"/>
</dbReference>
<dbReference type="CDD" id="cd06267">
    <property type="entry name" value="PBP1_LacI_sugar_binding-like"/>
    <property type="match status" value="1"/>
</dbReference>
<accession>E4S7A0</accession>